<keyword evidence="1" id="KW-0902">Two-component regulatory system</keyword>
<dbReference type="Gene3D" id="1.25.40.10">
    <property type="entry name" value="Tetratricopeptide repeat domain"/>
    <property type="match status" value="1"/>
</dbReference>
<dbReference type="InterPro" id="IPR011990">
    <property type="entry name" value="TPR-like_helical_dom_sf"/>
</dbReference>
<evidence type="ECO:0000259" key="3">
    <source>
        <dbReference type="Pfam" id="PF03704"/>
    </source>
</evidence>
<accession>A0ABQ2JMB5</accession>
<comment type="caution">
    <text evidence="4">The sequence shown here is derived from an EMBL/GenBank/DDBJ whole genome shotgun (WGS) entry which is preliminary data.</text>
</comment>
<evidence type="ECO:0000313" key="5">
    <source>
        <dbReference type="Proteomes" id="UP000600080"/>
    </source>
</evidence>
<feature type="domain" description="Bacterial transcriptional activator" evidence="3">
    <location>
        <begin position="2"/>
        <end position="63"/>
    </location>
</feature>
<dbReference type="SUPFAM" id="SSF48452">
    <property type="entry name" value="TPR-like"/>
    <property type="match status" value="1"/>
</dbReference>
<keyword evidence="5" id="KW-1185">Reference proteome</keyword>
<evidence type="ECO:0000313" key="4">
    <source>
        <dbReference type="EMBL" id="GGN49055.1"/>
    </source>
</evidence>
<dbReference type="InterPro" id="IPR005158">
    <property type="entry name" value="BTAD"/>
</dbReference>
<dbReference type="Pfam" id="PF03704">
    <property type="entry name" value="BTAD"/>
    <property type="match status" value="1"/>
</dbReference>
<feature type="region of interest" description="Disordered" evidence="2">
    <location>
        <begin position="73"/>
        <end position="95"/>
    </location>
</feature>
<sequence>MLYQAVAEGPLCERLSGRMAPTLHRCGRRTDALSVFGRLGGERAERCGSEPSGELLRPERAILEHALAPGVPVAGSARERRRAPERAGVPTRVAQ</sequence>
<dbReference type="Proteomes" id="UP000600080">
    <property type="component" value="Unassembled WGS sequence"/>
</dbReference>
<gene>
    <name evidence="4" type="ORF">GCM10012285_36740</name>
</gene>
<name>A0ABQ2JMB5_9ACTN</name>
<organism evidence="4 5">
    <name type="scientific">Streptomyces kronopolitis</name>
    <dbReference type="NCBI Taxonomy" id="1612435"/>
    <lineage>
        <taxon>Bacteria</taxon>
        <taxon>Bacillati</taxon>
        <taxon>Actinomycetota</taxon>
        <taxon>Actinomycetes</taxon>
        <taxon>Kitasatosporales</taxon>
        <taxon>Streptomycetaceae</taxon>
        <taxon>Streptomyces</taxon>
    </lineage>
</organism>
<evidence type="ECO:0000256" key="1">
    <source>
        <dbReference type="ARBA" id="ARBA00023012"/>
    </source>
</evidence>
<dbReference type="EMBL" id="BMND01000015">
    <property type="protein sequence ID" value="GGN49055.1"/>
    <property type="molecule type" value="Genomic_DNA"/>
</dbReference>
<reference evidence="5" key="1">
    <citation type="journal article" date="2019" name="Int. J. Syst. Evol. Microbiol.">
        <title>The Global Catalogue of Microorganisms (GCM) 10K type strain sequencing project: providing services to taxonomists for standard genome sequencing and annotation.</title>
        <authorList>
            <consortium name="The Broad Institute Genomics Platform"/>
            <consortium name="The Broad Institute Genome Sequencing Center for Infectious Disease"/>
            <person name="Wu L."/>
            <person name="Ma J."/>
        </authorList>
    </citation>
    <scope>NUCLEOTIDE SEQUENCE [LARGE SCALE GENOMIC DNA]</scope>
    <source>
        <strain evidence="5">CGMCC 4.7323</strain>
    </source>
</reference>
<evidence type="ECO:0000256" key="2">
    <source>
        <dbReference type="SAM" id="MobiDB-lite"/>
    </source>
</evidence>
<proteinExistence type="predicted"/>
<protein>
    <recommendedName>
        <fullName evidence="3">Bacterial transcriptional activator domain-containing protein</fullName>
    </recommendedName>
</protein>